<dbReference type="AlphaFoldDB" id="A0A1I3FM87"/>
<feature type="transmembrane region" description="Helical" evidence="9">
    <location>
        <begin position="159"/>
        <end position="188"/>
    </location>
</feature>
<keyword evidence="3" id="KW-1003">Cell membrane</keyword>
<feature type="transmembrane region" description="Helical" evidence="9">
    <location>
        <begin position="316"/>
        <end position="334"/>
    </location>
</feature>
<dbReference type="GO" id="GO:0005886">
    <property type="term" value="C:plasma membrane"/>
    <property type="evidence" value="ECO:0007669"/>
    <property type="project" value="UniProtKB-SubCell"/>
</dbReference>
<dbReference type="PANTHER" id="PTHR11328:SF36">
    <property type="entry name" value="MELIBIOSE PERMEASE"/>
    <property type="match status" value="1"/>
</dbReference>
<evidence type="ECO:0000256" key="2">
    <source>
        <dbReference type="ARBA" id="ARBA00022448"/>
    </source>
</evidence>
<evidence type="ECO:0000256" key="8">
    <source>
        <dbReference type="ARBA" id="ARBA00023136"/>
    </source>
</evidence>
<evidence type="ECO:0000256" key="4">
    <source>
        <dbReference type="ARBA" id="ARBA00022597"/>
    </source>
</evidence>
<dbReference type="EMBL" id="FOQK01000016">
    <property type="protein sequence ID" value="SFI12222.1"/>
    <property type="molecule type" value="Genomic_DNA"/>
</dbReference>
<comment type="subcellular location">
    <subcellularLocation>
        <location evidence="1">Cell membrane</location>
        <topology evidence="1">Multi-pass membrane protein</topology>
    </subcellularLocation>
</comment>
<dbReference type="Proteomes" id="UP000183639">
    <property type="component" value="Unassembled WGS sequence"/>
</dbReference>
<evidence type="ECO:0000256" key="1">
    <source>
        <dbReference type="ARBA" id="ARBA00004651"/>
    </source>
</evidence>
<dbReference type="OrthoDB" id="9764596at2"/>
<dbReference type="InterPro" id="IPR036259">
    <property type="entry name" value="MFS_trans_sf"/>
</dbReference>
<dbReference type="RefSeq" id="WP_075444252.1">
    <property type="nucleotide sequence ID" value="NZ_FOQK01000016.1"/>
</dbReference>
<dbReference type="NCBIfam" id="TIGR00792">
    <property type="entry name" value="gph"/>
    <property type="match status" value="1"/>
</dbReference>
<feature type="transmembrane region" description="Helical" evidence="9">
    <location>
        <begin position="120"/>
        <end position="138"/>
    </location>
</feature>
<feature type="transmembrane region" description="Helical" evidence="9">
    <location>
        <begin position="286"/>
        <end position="304"/>
    </location>
</feature>
<feature type="transmembrane region" description="Helical" evidence="9">
    <location>
        <begin position="251"/>
        <end position="280"/>
    </location>
</feature>
<gene>
    <name evidence="10" type="ORF">SAMN04487861_1162</name>
</gene>
<dbReference type="Gene3D" id="1.20.1250.20">
    <property type="entry name" value="MFS general substrate transporter like domains"/>
    <property type="match status" value="2"/>
</dbReference>
<dbReference type="SUPFAM" id="SSF103473">
    <property type="entry name" value="MFS general substrate transporter"/>
    <property type="match status" value="1"/>
</dbReference>
<dbReference type="InterPro" id="IPR039672">
    <property type="entry name" value="MFS_2"/>
</dbReference>
<evidence type="ECO:0000313" key="10">
    <source>
        <dbReference type="EMBL" id="SFI12222.1"/>
    </source>
</evidence>
<feature type="transmembrane region" description="Helical" evidence="9">
    <location>
        <begin position="50"/>
        <end position="70"/>
    </location>
</feature>
<feature type="transmembrane region" description="Helical" evidence="9">
    <location>
        <begin position="91"/>
        <end position="108"/>
    </location>
</feature>
<keyword evidence="5 9" id="KW-0812">Transmembrane</keyword>
<feature type="transmembrane region" description="Helical" evidence="9">
    <location>
        <begin position="200"/>
        <end position="220"/>
    </location>
</feature>
<keyword evidence="4" id="KW-0762">Sugar transport</keyword>
<evidence type="ECO:0000256" key="6">
    <source>
        <dbReference type="ARBA" id="ARBA00022847"/>
    </source>
</evidence>
<dbReference type="GO" id="GO:0015293">
    <property type="term" value="F:symporter activity"/>
    <property type="evidence" value="ECO:0007669"/>
    <property type="project" value="UniProtKB-KW"/>
</dbReference>
<organism evidence="10 11">
    <name type="scientific">Selenomonas ruminantium</name>
    <dbReference type="NCBI Taxonomy" id="971"/>
    <lineage>
        <taxon>Bacteria</taxon>
        <taxon>Bacillati</taxon>
        <taxon>Bacillota</taxon>
        <taxon>Negativicutes</taxon>
        <taxon>Selenomonadales</taxon>
        <taxon>Selenomonadaceae</taxon>
        <taxon>Selenomonas</taxon>
    </lineage>
</organism>
<evidence type="ECO:0000256" key="3">
    <source>
        <dbReference type="ARBA" id="ARBA00022475"/>
    </source>
</evidence>
<feature type="transmembrane region" description="Helical" evidence="9">
    <location>
        <begin position="12"/>
        <end position="38"/>
    </location>
</feature>
<dbReference type="InterPro" id="IPR018043">
    <property type="entry name" value="Na/Gal_symport_CS"/>
</dbReference>
<keyword evidence="6" id="KW-0769">Symport</keyword>
<reference evidence="10 11" key="1">
    <citation type="submission" date="2016-10" db="EMBL/GenBank/DDBJ databases">
        <authorList>
            <person name="de Groot N.N."/>
        </authorList>
    </citation>
    <scope>NUCLEOTIDE SEQUENCE [LARGE SCALE GENOMIC DNA]</scope>
    <source>
        <strain evidence="10 11">Z108</strain>
    </source>
</reference>
<keyword evidence="7 9" id="KW-1133">Transmembrane helix</keyword>
<name>A0A1I3FM87_SELRU</name>
<dbReference type="InterPro" id="IPR001927">
    <property type="entry name" value="Na/Gal_symport"/>
</dbReference>
<evidence type="ECO:0000256" key="5">
    <source>
        <dbReference type="ARBA" id="ARBA00022692"/>
    </source>
</evidence>
<accession>A0A1I3FM87</accession>
<feature type="transmembrane region" description="Helical" evidence="9">
    <location>
        <begin position="392"/>
        <end position="409"/>
    </location>
</feature>
<feature type="transmembrane region" description="Helical" evidence="9">
    <location>
        <begin position="340"/>
        <end position="363"/>
    </location>
</feature>
<dbReference type="CDD" id="cd17332">
    <property type="entry name" value="MFS_MelB_like"/>
    <property type="match status" value="1"/>
</dbReference>
<proteinExistence type="predicted"/>
<keyword evidence="2" id="KW-0813">Transport</keyword>
<protein>
    <submittedName>
        <fullName evidence="10">Lactose/raffinose/galactose permease</fullName>
    </submittedName>
</protein>
<evidence type="ECO:0000256" key="7">
    <source>
        <dbReference type="ARBA" id="ARBA00022989"/>
    </source>
</evidence>
<dbReference type="PANTHER" id="PTHR11328">
    <property type="entry name" value="MAJOR FACILITATOR SUPERFAMILY DOMAIN-CONTAINING PROTEIN"/>
    <property type="match status" value="1"/>
</dbReference>
<dbReference type="Pfam" id="PF13347">
    <property type="entry name" value="MFS_2"/>
    <property type="match status" value="1"/>
</dbReference>
<evidence type="ECO:0000256" key="9">
    <source>
        <dbReference type="SAM" id="Phobius"/>
    </source>
</evidence>
<evidence type="ECO:0000313" key="11">
    <source>
        <dbReference type="Proteomes" id="UP000183639"/>
    </source>
</evidence>
<dbReference type="GO" id="GO:0008643">
    <property type="term" value="P:carbohydrate transport"/>
    <property type="evidence" value="ECO:0007669"/>
    <property type="project" value="InterPro"/>
</dbReference>
<dbReference type="GO" id="GO:0006814">
    <property type="term" value="P:sodium ion transport"/>
    <property type="evidence" value="ECO:0007669"/>
    <property type="project" value="InterPro"/>
</dbReference>
<sequence length="473" mass="51770">MSEKKSAVWSRIAYACGTFGHDVFYAMLGTYFMIFVTSNLFRSDDATRDAYMIGIVTTIILVLRIAELFIDPFIGNIIDKTKTRWGRFKPWVIVGAFVAAITLALLFTDMGGLAVTNPTLYLVLFAIVYFIMDVFYSAKDVAIWSMIPALSFDSHEREVTATIARIGSVFGGQLITVIVMPVVLFFSLNQNGGAGDPTGWLAFACIGGGIATLGAIILGFGTKEQESALRENKTDTSAKDVFKVLTQNDQLLWMAIAYLVYGLGSNIVNNFNLYYFIYVIGDATKFSILGIINVVIGLLAVALFPVLTTKFSRRKLFFSSIIIMVAALAIYFMAGTNVTLALVGAGLFALPQPLIFLVVLMTITDSVEYGQLKLGHRDEAVCLCVRPLIDKLAGAVTSGIIGMTAIWVGMTGNATAADITAPDLLKFQIIMFAAPIVLLILATFIYRAKVTLTESEHARIVEELEERWEEINV</sequence>
<dbReference type="PROSITE" id="PS00872">
    <property type="entry name" value="NA_GALACTOSIDE_SYMP"/>
    <property type="match status" value="1"/>
</dbReference>
<feature type="transmembrane region" description="Helical" evidence="9">
    <location>
        <begin position="429"/>
        <end position="446"/>
    </location>
</feature>
<keyword evidence="8 9" id="KW-0472">Membrane</keyword>